<accession>A0ABS8TN80</accession>
<evidence type="ECO:0000313" key="2">
    <source>
        <dbReference type="Proteomes" id="UP000823775"/>
    </source>
</evidence>
<sequence>MAAGKKDDLTFSGVSESNFRVLSAALRFLPLALQYEPHIEPRSFNMMRRRAGSGSGESAGGRGFSLTDLFGSSSPSNSEVGLNQPARTLLTLVNMQRLQLLSLIIPYRRMERGFGSSMITFP</sequence>
<comment type="caution">
    <text evidence="1">The sequence shown here is derived from an EMBL/GenBank/DDBJ whole genome shotgun (WGS) entry which is preliminary data.</text>
</comment>
<gene>
    <name evidence="1" type="ORF">HAX54_013503</name>
</gene>
<protein>
    <submittedName>
        <fullName evidence="1">Uncharacterized protein</fullName>
    </submittedName>
</protein>
<dbReference type="EMBL" id="JACEIK010001816">
    <property type="protein sequence ID" value="MCD7472350.1"/>
    <property type="molecule type" value="Genomic_DNA"/>
</dbReference>
<dbReference type="Proteomes" id="UP000823775">
    <property type="component" value="Unassembled WGS sequence"/>
</dbReference>
<keyword evidence="2" id="KW-1185">Reference proteome</keyword>
<proteinExistence type="predicted"/>
<reference evidence="1 2" key="1">
    <citation type="journal article" date="2021" name="BMC Genomics">
        <title>Datura genome reveals duplications of psychoactive alkaloid biosynthetic genes and high mutation rate following tissue culture.</title>
        <authorList>
            <person name="Rajewski A."/>
            <person name="Carter-House D."/>
            <person name="Stajich J."/>
            <person name="Litt A."/>
        </authorList>
    </citation>
    <scope>NUCLEOTIDE SEQUENCE [LARGE SCALE GENOMIC DNA]</scope>
    <source>
        <strain evidence="1">AR-01</strain>
    </source>
</reference>
<name>A0ABS8TN80_DATST</name>
<evidence type="ECO:0000313" key="1">
    <source>
        <dbReference type="EMBL" id="MCD7472350.1"/>
    </source>
</evidence>
<organism evidence="1 2">
    <name type="scientific">Datura stramonium</name>
    <name type="common">Jimsonweed</name>
    <name type="synonym">Common thornapple</name>
    <dbReference type="NCBI Taxonomy" id="4076"/>
    <lineage>
        <taxon>Eukaryota</taxon>
        <taxon>Viridiplantae</taxon>
        <taxon>Streptophyta</taxon>
        <taxon>Embryophyta</taxon>
        <taxon>Tracheophyta</taxon>
        <taxon>Spermatophyta</taxon>
        <taxon>Magnoliopsida</taxon>
        <taxon>eudicotyledons</taxon>
        <taxon>Gunneridae</taxon>
        <taxon>Pentapetalae</taxon>
        <taxon>asterids</taxon>
        <taxon>lamiids</taxon>
        <taxon>Solanales</taxon>
        <taxon>Solanaceae</taxon>
        <taxon>Solanoideae</taxon>
        <taxon>Datureae</taxon>
        <taxon>Datura</taxon>
    </lineage>
</organism>